<reference evidence="3" key="1">
    <citation type="journal article" date="2019" name="Int. J. Syst. Evol. Microbiol.">
        <title>The Global Catalogue of Microorganisms (GCM) 10K type strain sequencing project: providing services to taxonomists for standard genome sequencing and annotation.</title>
        <authorList>
            <consortium name="The Broad Institute Genomics Platform"/>
            <consortium name="The Broad Institute Genome Sequencing Center for Infectious Disease"/>
            <person name="Wu L."/>
            <person name="Ma J."/>
        </authorList>
    </citation>
    <scope>NUCLEOTIDE SEQUENCE [LARGE SCALE GENOMIC DNA]</scope>
    <source>
        <strain evidence="3">CCUG 37865</strain>
    </source>
</reference>
<comment type="caution">
    <text evidence="2">The sequence shown here is derived from an EMBL/GenBank/DDBJ whole genome shotgun (WGS) entry which is preliminary data.</text>
</comment>
<accession>A0ABV8WYZ4</accession>
<dbReference type="EMBL" id="JBHSDT010000008">
    <property type="protein sequence ID" value="MFC4403801.1"/>
    <property type="molecule type" value="Genomic_DNA"/>
</dbReference>
<protein>
    <submittedName>
        <fullName evidence="2">Uncharacterized protein</fullName>
    </submittedName>
</protein>
<gene>
    <name evidence="2" type="ORF">ACFOY7_12035</name>
</gene>
<evidence type="ECO:0000256" key="1">
    <source>
        <dbReference type="SAM" id="Phobius"/>
    </source>
</evidence>
<sequence>MNETLKLVLSLLLCLSTWTSWRDFRKQLIDAEGEENIRPVFVRFVLSMIIIILAIIVFWF</sequence>
<organism evidence="2 3">
    <name type="scientific">Gracilibacillus xinjiangensis</name>
    <dbReference type="NCBI Taxonomy" id="1193282"/>
    <lineage>
        <taxon>Bacteria</taxon>
        <taxon>Bacillati</taxon>
        <taxon>Bacillota</taxon>
        <taxon>Bacilli</taxon>
        <taxon>Bacillales</taxon>
        <taxon>Bacillaceae</taxon>
        <taxon>Gracilibacillus</taxon>
    </lineage>
</organism>
<name>A0ABV8WYZ4_9BACI</name>
<evidence type="ECO:0000313" key="3">
    <source>
        <dbReference type="Proteomes" id="UP001595882"/>
    </source>
</evidence>
<evidence type="ECO:0000313" key="2">
    <source>
        <dbReference type="EMBL" id="MFC4403801.1"/>
    </source>
</evidence>
<keyword evidence="1" id="KW-1133">Transmembrane helix</keyword>
<dbReference type="Proteomes" id="UP001595882">
    <property type="component" value="Unassembled WGS sequence"/>
</dbReference>
<dbReference type="RefSeq" id="WP_390252335.1">
    <property type="nucleotide sequence ID" value="NZ_JBHSDT010000008.1"/>
</dbReference>
<keyword evidence="1" id="KW-0472">Membrane</keyword>
<keyword evidence="3" id="KW-1185">Reference proteome</keyword>
<feature type="transmembrane region" description="Helical" evidence="1">
    <location>
        <begin position="41"/>
        <end position="59"/>
    </location>
</feature>
<proteinExistence type="predicted"/>
<keyword evidence="1" id="KW-0812">Transmembrane</keyword>